<accession>A0A7G9TGX4</accession>
<proteinExistence type="predicted"/>
<sequence length="129" mass="14152">MKARRLLTLLALAPLAVEAQAASVRCHIVYGGEHFTVDAAPTDDPYRATGTKIGRYFEFKPVYVDRVATGKAVKVYVYGMATGQPVLIHAATHAPPFAGKQEGRGFTGFHAVYEPTKSSELQYWCEHLP</sequence>
<reference evidence="2 4" key="2">
    <citation type="submission" date="2020-08" db="EMBL/GenBank/DDBJ databases">
        <title>Streptomycin resistant and MDR strain, P. mexicana.</title>
        <authorList>
            <person name="Ganesh-kumar S."/>
            <person name="Zhe T."/>
            <person name="Yu Z."/>
            <person name="Min Y."/>
        </authorList>
    </citation>
    <scope>NUCLEOTIDE SEQUENCE [LARGE SCALE GENOMIC DNA]</scope>
    <source>
        <strain evidence="2 4">GTZY</strain>
    </source>
</reference>
<dbReference type="GeneID" id="81470924"/>
<dbReference type="RefSeq" id="WP_185895380.1">
    <property type="nucleotide sequence ID" value="NZ_CP060028.1"/>
</dbReference>
<evidence type="ECO:0000313" key="5">
    <source>
        <dbReference type="Proteomes" id="UP000515838"/>
    </source>
</evidence>
<evidence type="ECO:0000313" key="2">
    <source>
        <dbReference type="EMBL" id="QND80095.1"/>
    </source>
</evidence>
<keyword evidence="4" id="KW-1185">Reference proteome</keyword>
<dbReference type="EMBL" id="CP060028">
    <property type="protein sequence ID" value="QND80095.1"/>
    <property type="molecule type" value="Genomic_DNA"/>
</dbReference>
<reference evidence="3 5" key="1">
    <citation type="submission" date="2020-08" db="EMBL/GenBank/DDBJ databases">
        <title>Streptomycin Non-resistant strain, P. mexicana.</title>
        <authorList>
            <person name="Ganesh-Kumar S."/>
            <person name="Zhe T."/>
            <person name="Yu Z."/>
            <person name="Min Y."/>
        </authorList>
    </citation>
    <scope>NUCLEOTIDE SEQUENCE [LARGE SCALE GENOMIC DNA]</scope>
    <source>
        <strain evidence="3 5">GTZY2</strain>
    </source>
</reference>
<dbReference type="AlphaFoldDB" id="A0A7G9TGX4"/>
<dbReference type="Proteomes" id="UP000515838">
    <property type="component" value="Chromosome"/>
</dbReference>
<evidence type="ECO:0000313" key="4">
    <source>
        <dbReference type="Proteomes" id="UP000515506"/>
    </source>
</evidence>
<protein>
    <submittedName>
        <fullName evidence="3">Uncharacterized protein</fullName>
    </submittedName>
</protein>
<keyword evidence="1" id="KW-0732">Signal</keyword>
<evidence type="ECO:0000313" key="3">
    <source>
        <dbReference type="EMBL" id="QNN79349.1"/>
    </source>
</evidence>
<organism evidence="3 5">
    <name type="scientific">Pseudoxanthomonas mexicana</name>
    <dbReference type="NCBI Taxonomy" id="128785"/>
    <lineage>
        <taxon>Bacteria</taxon>
        <taxon>Pseudomonadati</taxon>
        <taxon>Pseudomonadota</taxon>
        <taxon>Gammaproteobacteria</taxon>
        <taxon>Lysobacterales</taxon>
        <taxon>Lysobacteraceae</taxon>
        <taxon>Pseudoxanthomonas</taxon>
    </lineage>
</organism>
<dbReference type="EMBL" id="CP060731">
    <property type="protein sequence ID" value="QNN79349.1"/>
    <property type="molecule type" value="Genomic_DNA"/>
</dbReference>
<feature type="chain" id="PRO_5043238505" evidence="1">
    <location>
        <begin position="22"/>
        <end position="129"/>
    </location>
</feature>
<gene>
    <name evidence="2" type="ORF">H4W19_17570</name>
    <name evidence="3" type="ORF">IAE60_08090</name>
</gene>
<evidence type="ECO:0000256" key="1">
    <source>
        <dbReference type="SAM" id="SignalP"/>
    </source>
</evidence>
<dbReference type="Proteomes" id="UP000515506">
    <property type="component" value="Chromosome"/>
</dbReference>
<name>A0A7G9TGX4_PSEMX</name>
<feature type="signal peptide" evidence="1">
    <location>
        <begin position="1"/>
        <end position="21"/>
    </location>
</feature>